<keyword evidence="9" id="KW-0808">Transferase</keyword>
<dbReference type="AlphaFoldDB" id="I4AH27"/>
<evidence type="ECO:0000256" key="12">
    <source>
        <dbReference type="ARBA" id="ARBA00022984"/>
    </source>
</evidence>
<comment type="pathway">
    <text evidence="2">Cell wall biogenesis; peptidoglycan biosynthesis.</text>
</comment>
<evidence type="ECO:0000256" key="3">
    <source>
        <dbReference type="ARBA" id="ARBA00007090"/>
    </source>
</evidence>
<dbReference type="InterPro" id="IPR001264">
    <property type="entry name" value="Glyco_trans_51"/>
</dbReference>
<dbReference type="SUPFAM" id="SSF53955">
    <property type="entry name" value="Lysozyme-like"/>
    <property type="match status" value="1"/>
</dbReference>
<protein>
    <submittedName>
        <fullName evidence="21">Membrane carboxypeptidase/penicillin-binding protein</fullName>
    </submittedName>
</protein>
<dbReference type="HOGENOM" id="CLU_006354_2_4_10"/>
<dbReference type="GO" id="GO:0071555">
    <property type="term" value="P:cell wall organization"/>
    <property type="evidence" value="ECO:0007669"/>
    <property type="project" value="UniProtKB-KW"/>
</dbReference>
<evidence type="ECO:0000256" key="10">
    <source>
        <dbReference type="ARBA" id="ARBA00022801"/>
    </source>
</evidence>
<evidence type="ECO:0000256" key="5">
    <source>
        <dbReference type="ARBA" id="ARBA00022475"/>
    </source>
</evidence>
<accession>I4AH27</accession>
<dbReference type="EMBL" id="CP003345">
    <property type="protein sequence ID" value="AFM03262.1"/>
    <property type="molecule type" value="Genomic_DNA"/>
</dbReference>
<evidence type="ECO:0000256" key="6">
    <source>
        <dbReference type="ARBA" id="ARBA00022645"/>
    </source>
</evidence>
<evidence type="ECO:0000256" key="11">
    <source>
        <dbReference type="ARBA" id="ARBA00022960"/>
    </source>
</evidence>
<evidence type="ECO:0000256" key="7">
    <source>
        <dbReference type="ARBA" id="ARBA00022670"/>
    </source>
</evidence>
<evidence type="ECO:0000256" key="17">
    <source>
        <dbReference type="ARBA" id="ARBA00049902"/>
    </source>
</evidence>
<name>I4AH27_BERLS</name>
<evidence type="ECO:0000256" key="14">
    <source>
        <dbReference type="ARBA" id="ARBA00023268"/>
    </source>
</evidence>
<evidence type="ECO:0000256" key="2">
    <source>
        <dbReference type="ARBA" id="ARBA00004752"/>
    </source>
</evidence>
<keyword evidence="8" id="KW-0328">Glycosyltransferase</keyword>
<dbReference type="InterPro" id="IPR023346">
    <property type="entry name" value="Lysozyme-like_dom_sf"/>
</dbReference>
<dbReference type="KEGG" id="fli:Fleli_0803"/>
<feature type="transmembrane region" description="Helical" evidence="18">
    <location>
        <begin position="12"/>
        <end position="31"/>
    </location>
</feature>
<gene>
    <name evidence="21" type="ordered locus">Fleli_0803</name>
</gene>
<feature type="domain" description="Penicillin-binding protein transpeptidase" evidence="19">
    <location>
        <begin position="439"/>
        <end position="685"/>
    </location>
</feature>
<dbReference type="STRING" id="880071.Fleli_0803"/>
<evidence type="ECO:0000256" key="9">
    <source>
        <dbReference type="ARBA" id="ARBA00022679"/>
    </source>
</evidence>
<dbReference type="GO" id="GO:0008360">
    <property type="term" value="P:regulation of cell shape"/>
    <property type="evidence" value="ECO:0007669"/>
    <property type="project" value="UniProtKB-KW"/>
</dbReference>
<dbReference type="InterPro" id="IPR050396">
    <property type="entry name" value="Glycosyltr_51/Transpeptidase"/>
</dbReference>
<keyword evidence="13 18" id="KW-0472">Membrane</keyword>
<keyword evidence="7" id="KW-0645">Protease</keyword>
<comment type="catalytic activity">
    <reaction evidence="17">
        <text>[GlcNAc-(1-&gt;4)-Mur2Ac(oyl-L-Ala-gamma-D-Glu-L-Lys-D-Ala-D-Ala)](n)-di-trans,octa-cis-undecaprenyl diphosphate + beta-D-GlcNAc-(1-&gt;4)-Mur2Ac(oyl-L-Ala-gamma-D-Glu-L-Lys-D-Ala-D-Ala)-di-trans,octa-cis-undecaprenyl diphosphate = [GlcNAc-(1-&gt;4)-Mur2Ac(oyl-L-Ala-gamma-D-Glu-L-Lys-D-Ala-D-Ala)](n+1)-di-trans,octa-cis-undecaprenyl diphosphate + di-trans,octa-cis-undecaprenyl diphosphate + H(+)</text>
        <dbReference type="Rhea" id="RHEA:23708"/>
        <dbReference type="Rhea" id="RHEA-COMP:9602"/>
        <dbReference type="Rhea" id="RHEA-COMP:9603"/>
        <dbReference type="ChEBI" id="CHEBI:15378"/>
        <dbReference type="ChEBI" id="CHEBI:58405"/>
        <dbReference type="ChEBI" id="CHEBI:60033"/>
        <dbReference type="ChEBI" id="CHEBI:78435"/>
        <dbReference type="EC" id="2.4.99.28"/>
    </reaction>
</comment>
<organism evidence="21 22">
    <name type="scientific">Bernardetia litoralis (strain ATCC 23117 / DSM 6794 / NBRC 15988 / NCIMB 1366 / Fx l1 / Sio-4)</name>
    <name type="common">Flexibacter litoralis</name>
    <dbReference type="NCBI Taxonomy" id="880071"/>
    <lineage>
        <taxon>Bacteria</taxon>
        <taxon>Pseudomonadati</taxon>
        <taxon>Bacteroidota</taxon>
        <taxon>Cytophagia</taxon>
        <taxon>Cytophagales</taxon>
        <taxon>Bernardetiaceae</taxon>
        <taxon>Bernardetia</taxon>
    </lineage>
</organism>
<evidence type="ECO:0000256" key="4">
    <source>
        <dbReference type="ARBA" id="ARBA00007739"/>
    </source>
</evidence>
<evidence type="ECO:0000256" key="13">
    <source>
        <dbReference type="ARBA" id="ARBA00023136"/>
    </source>
</evidence>
<keyword evidence="10" id="KW-0378">Hydrolase</keyword>
<dbReference type="Pfam" id="PF00912">
    <property type="entry name" value="Transgly"/>
    <property type="match status" value="1"/>
</dbReference>
<evidence type="ECO:0000259" key="20">
    <source>
        <dbReference type="Pfam" id="PF00912"/>
    </source>
</evidence>
<dbReference type="Gene3D" id="1.10.3810.10">
    <property type="entry name" value="Biosynthetic peptidoglycan transglycosylase-like"/>
    <property type="match status" value="1"/>
</dbReference>
<dbReference type="eggNOG" id="COG5009">
    <property type="taxonomic scope" value="Bacteria"/>
</dbReference>
<evidence type="ECO:0000256" key="8">
    <source>
        <dbReference type="ARBA" id="ARBA00022676"/>
    </source>
</evidence>
<evidence type="ECO:0000259" key="19">
    <source>
        <dbReference type="Pfam" id="PF00905"/>
    </source>
</evidence>
<sequence length="780" mass="88775" precursor="true">MLNKSLFIKIAKITWALFGVGLFFIALWIVAIQDDFGGYFGGMPDLKELENPNSNVASEIYSADGILMGKYYRENRTPVPLDEISPNVVNALIATEDIRFREHSGIDLISLMRVFRGIITFHLDGGGSTISQQLAKNLFNTRTKQYNGTWTTPDNSKILRMGIIKFKEWMLSVKLERSYTKDEILYWYLNTVDFGRNAFGIKVAAKTYFDREPIDLTLPEAATLVGMLKAPTAYNAIGNPERSKFRRNVVFKQMEKYKYITPEERTVLKEEPMVTNENFSEVDAHHNGLAPYLRTVVRNKVMRWCKDNDYDLFSDGLRIYTTIDSRMQKHAEGAVKEHMKELQGNFFDQWKGKNPWRDEYGKEIEGFLEKATRQTERYRLTKIKYDGDSTLIAQEMAKQMNESIKMKVFDWNSKGYEKDSVMTPLDSIKYYKHFMHIGMMVMDPHSGQIKAWVGGINHKHFQFDHVQQGRRQPGSTFKPIVYATAISEKKFHPCFQVTDVPKTFNLESGGTWTARNSGGYTGQTMTLRQGLARSVNTIAAYLIGELGEKEGANKVIKLARRMGIEAPLNPVPSLALGSSEVSVYEMVGAYSTFNNEGEWTEPIFITRIEDKNGRVLRYFSSKTKPALSKDDAATMMYMLMGAGEERGGTALGLWKYKFRKAGVQIAGKTGTTQNYSDGWFMGMTKNLVVGTWVGGDDRSIHFNNFAYGQGSRMAMPAYGMFMDSLYMDSTITDYVNPKEKLVDKSKLSIETDCGKYNRSDIDTLGRNLMPVRGKLEDDIM</sequence>
<dbReference type="InterPro" id="IPR036950">
    <property type="entry name" value="PBP_transglycosylase"/>
</dbReference>
<dbReference type="Proteomes" id="UP000006054">
    <property type="component" value="Chromosome"/>
</dbReference>
<dbReference type="PANTHER" id="PTHR32282:SF11">
    <property type="entry name" value="PENICILLIN-BINDING PROTEIN 1B"/>
    <property type="match status" value="1"/>
</dbReference>
<keyword evidence="18" id="KW-1133">Transmembrane helix</keyword>
<dbReference type="OrthoDB" id="9766909at2"/>
<keyword evidence="14" id="KW-0511">Multifunctional enzyme</keyword>
<proteinExistence type="inferred from homology"/>
<comment type="similarity">
    <text evidence="4">In the N-terminal section; belongs to the glycosyltransferase 51 family.</text>
</comment>
<keyword evidence="5" id="KW-1003">Cell membrane</keyword>
<dbReference type="GO" id="GO:0006508">
    <property type="term" value="P:proteolysis"/>
    <property type="evidence" value="ECO:0007669"/>
    <property type="project" value="UniProtKB-KW"/>
</dbReference>
<dbReference type="GO" id="GO:0008955">
    <property type="term" value="F:peptidoglycan glycosyltransferase activity"/>
    <property type="evidence" value="ECO:0007669"/>
    <property type="project" value="UniProtKB-EC"/>
</dbReference>
<dbReference type="PANTHER" id="PTHR32282">
    <property type="entry name" value="BINDING PROTEIN TRANSPEPTIDASE, PUTATIVE-RELATED"/>
    <property type="match status" value="1"/>
</dbReference>
<evidence type="ECO:0000313" key="22">
    <source>
        <dbReference type="Proteomes" id="UP000006054"/>
    </source>
</evidence>
<dbReference type="SUPFAM" id="SSF56601">
    <property type="entry name" value="beta-lactamase/transpeptidase-like"/>
    <property type="match status" value="1"/>
</dbReference>
<dbReference type="PATRIC" id="fig|880071.3.peg.777"/>
<keyword evidence="12" id="KW-0573">Peptidoglycan synthesis</keyword>
<keyword evidence="18" id="KW-0812">Transmembrane</keyword>
<comment type="catalytic activity">
    <reaction evidence="16">
        <text>Preferential cleavage: (Ac)2-L-Lys-D-Ala-|-D-Ala. Also transpeptidation of peptidyl-alanyl moieties that are N-acyl substituents of D-alanine.</text>
        <dbReference type="EC" id="3.4.16.4"/>
    </reaction>
</comment>
<dbReference type="RefSeq" id="WP_014796720.1">
    <property type="nucleotide sequence ID" value="NC_018018.1"/>
</dbReference>
<dbReference type="Pfam" id="PF00905">
    <property type="entry name" value="Transpeptidase"/>
    <property type="match status" value="1"/>
</dbReference>
<dbReference type="InterPro" id="IPR001460">
    <property type="entry name" value="PCN-bd_Tpept"/>
</dbReference>
<keyword evidence="22" id="KW-1185">Reference proteome</keyword>
<dbReference type="GO" id="GO:0030288">
    <property type="term" value="C:outer membrane-bounded periplasmic space"/>
    <property type="evidence" value="ECO:0007669"/>
    <property type="project" value="TreeGrafter"/>
</dbReference>
<dbReference type="Gene3D" id="3.40.710.10">
    <property type="entry name" value="DD-peptidase/beta-lactamase superfamily"/>
    <property type="match status" value="2"/>
</dbReference>
<evidence type="ECO:0000256" key="18">
    <source>
        <dbReference type="SAM" id="Phobius"/>
    </source>
</evidence>
<reference evidence="22" key="1">
    <citation type="submission" date="2012-06" db="EMBL/GenBank/DDBJ databases">
        <title>The complete genome of Flexibacter litoralis DSM 6794.</title>
        <authorList>
            <person name="Lucas S."/>
            <person name="Copeland A."/>
            <person name="Lapidus A."/>
            <person name="Glavina del Rio T."/>
            <person name="Dalin E."/>
            <person name="Tice H."/>
            <person name="Bruce D."/>
            <person name="Goodwin L."/>
            <person name="Pitluck S."/>
            <person name="Peters L."/>
            <person name="Ovchinnikova G."/>
            <person name="Lu M."/>
            <person name="Kyrpides N."/>
            <person name="Mavromatis K."/>
            <person name="Ivanova N."/>
            <person name="Brettin T."/>
            <person name="Detter J.C."/>
            <person name="Han C."/>
            <person name="Larimer F."/>
            <person name="Land M."/>
            <person name="Hauser L."/>
            <person name="Markowitz V."/>
            <person name="Cheng J.-F."/>
            <person name="Hugenholtz P."/>
            <person name="Woyke T."/>
            <person name="Wu D."/>
            <person name="Spring S."/>
            <person name="Lang E."/>
            <person name="Kopitz M."/>
            <person name="Brambilla E."/>
            <person name="Klenk H.-P."/>
            <person name="Eisen J.A."/>
        </authorList>
    </citation>
    <scope>NUCLEOTIDE SEQUENCE [LARGE SCALE GENOMIC DNA]</scope>
    <source>
        <strain evidence="22">ATCC 23117 / DSM 6794 / NBRC 15988 / NCIMB 1366 / Sio-4</strain>
    </source>
</reference>
<evidence type="ECO:0000256" key="1">
    <source>
        <dbReference type="ARBA" id="ARBA00004236"/>
    </source>
</evidence>
<evidence type="ECO:0000256" key="16">
    <source>
        <dbReference type="ARBA" id="ARBA00034000"/>
    </source>
</evidence>
<feature type="domain" description="Glycosyl transferase family 51" evidence="20">
    <location>
        <begin position="68"/>
        <end position="255"/>
    </location>
</feature>
<comment type="subcellular location">
    <subcellularLocation>
        <location evidence="1">Cell membrane</location>
    </subcellularLocation>
</comment>
<dbReference type="GO" id="GO:0009002">
    <property type="term" value="F:serine-type D-Ala-D-Ala carboxypeptidase activity"/>
    <property type="evidence" value="ECO:0007669"/>
    <property type="project" value="UniProtKB-EC"/>
</dbReference>
<dbReference type="GO" id="GO:0008658">
    <property type="term" value="F:penicillin binding"/>
    <property type="evidence" value="ECO:0007669"/>
    <property type="project" value="InterPro"/>
</dbReference>
<comment type="similarity">
    <text evidence="3">In the C-terminal section; belongs to the transpeptidase family.</text>
</comment>
<keyword evidence="15" id="KW-0961">Cell wall biogenesis/degradation</keyword>
<keyword evidence="6 21" id="KW-0121">Carboxypeptidase</keyword>
<dbReference type="GO" id="GO:0009252">
    <property type="term" value="P:peptidoglycan biosynthetic process"/>
    <property type="evidence" value="ECO:0007669"/>
    <property type="project" value="UniProtKB-KW"/>
</dbReference>
<keyword evidence="11" id="KW-0133">Cell shape</keyword>
<dbReference type="GO" id="GO:0005886">
    <property type="term" value="C:plasma membrane"/>
    <property type="evidence" value="ECO:0007669"/>
    <property type="project" value="UniProtKB-SubCell"/>
</dbReference>
<dbReference type="InterPro" id="IPR012338">
    <property type="entry name" value="Beta-lactam/transpept-like"/>
</dbReference>
<evidence type="ECO:0000256" key="15">
    <source>
        <dbReference type="ARBA" id="ARBA00023316"/>
    </source>
</evidence>
<evidence type="ECO:0000313" key="21">
    <source>
        <dbReference type="EMBL" id="AFM03262.1"/>
    </source>
</evidence>